<keyword evidence="1" id="KW-0175">Coiled coil</keyword>
<dbReference type="AlphaFoldDB" id="A0A2S6EVF8"/>
<reference evidence="2" key="3">
    <citation type="submission" date="2019-09" db="EMBL/GenBank/DDBJ databases">
        <authorList>
            <consortium name="NCBI Pathogen Detection Project"/>
        </authorList>
    </citation>
    <scope>NUCLEOTIDE SEQUENCE</scope>
    <source>
        <strain evidence="2">CL18-200174</strain>
    </source>
</reference>
<evidence type="ECO:0000313" key="4">
    <source>
        <dbReference type="Proteomes" id="UP000239239"/>
    </source>
</evidence>
<dbReference type="EMBL" id="PQWY01000019">
    <property type="protein sequence ID" value="PPK29179.1"/>
    <property type="molecule type" value="Genomic_DNA"/>
</dbReference>
<comment type="caution">
    <text evidence="3">The sequence shown here is derived from an EMBL/GenBank/DDBJ whole genome shotgun (WGS) entry which is preliminary data.</text>
</comment>
<dbReference type="EMBL" id="DACWOD010000002">
    <property type="protein sequence ID" value="HAU2395585.1"/>
    <property type="molecule type" value="Genomic_DNA"/>
</dbReference>
<dbReference type="Proteomes" id="UP000863577">
    <property type="component" value="Unassembled WGS sequence"/>
</dbReference>
<evidence type="ECO:0000313" key="3">
    <source>
        <dbReference type="EMBL" id="PPK29179.1"/>
    </source>
</evidence>
<proteinExistence type="predicted"/>
<sequence>MNNTIDNQSQEELTHFDANTPQSIIQLDRKLREMKSEVDMKLNDPSSYNGDDKEVYFQKLSKLSEEINEAIRSLDALVKMVDIQDEEFKKDFYESDVMKEFNESVMKSFDKLPE</sequence>
<feature type="coiled-coil region" evidence="1">
    <location>
        <begin position="24"/>
        <end position="80"/>
    </location>
</feature>
<dbReference type="Proteomes" id="UP000239239">
    <property type="component" value="Unassembled WGS sequence"/>
</dbReference>
<accession>A0A2S6EVF8</accession>
<dbReference type="RefSeq" id="WP_027229005.1">
    <property type="nucleotide sequence ID" value="NZ_AP024961.1"/>
</dbReference>
<evidence type="ECO:0000256" key="1">
    <source>
        <dbReference type="SAM" id="Coils"/>
    </source>
</evidence>
<reference evidence="3 4" key="2">
    <citation type="submission" date="2018-02" db="EMBL/GenBank/DDBJ databases">
        <title>Draft genome sequences of four Legionella pneumophila clinical strains isolated in Ontario.</title>
        <authorList>
            <person name="Fortuna A."/>
            <person name="Ramnarine R."/>
            <person name="Li A."/>
            <person name="Frantz C."/>
            <person name="Mallo G."/>
        </authorList>
    </citation>
    <scope>NUCLEOTIDE SEQUENCE [LARGE SCALE GENOMIC DNA]</scope>
    <source>
        <strain evidence="3 4">LG61</strain>
    </source>
</reference>
<evidence type="ECO:0008006" key="5">
    <source>
        <dbReference type="Google" id="ProtNLM"/>
    </source>
</evidence>
<protein>
    <recommendedName>
        <fullName evidence="5">Coiled coil protein</fullName>
    </recommendedName>
</protein>
<reference evidence="2" key="1">
    <citation type="journal article" date="2018" name="Genome Biol.">
        <title>SKESA: strategic k-mer extension for scrupulous assemblies.</title>
        <authorList>
            <person name="Souvorov A."/>
            <person name="Agarwala R."/>
            <person name="Lipman D.J."/>
        </authorList>
    </citation>
    <scope>NUCLEOTIDE SEQUENCE</scope>
    <source>
        <strain evidence="2">CL18-200174</strain>
    </source>
</reference>
<evidence type="ECO:0000313" key="2">
    <source>
        <dbReference type="EMBL" id="HAU2395585.1"/>
    </source>
</evidence>
<organism evidence="3 4">
    <name type="scientific">Legionella pneumophila</name>
    <dbReference type="NCBI Taxonomy" id="446"/>
    <lineage>
        <taxon>Bacteria</taxon>
        <taxon>Pseudomonadati</taxon>
        <taxon>Pseudomonadota</taxon>
        <taxon>Gammaproteobacteria</taxon>
        <taxon>Legionellales</taxon>
        <taxon>Legionellaceae</taxon>
        <taxon>Legionella</taxon>
    </lineage>
</organism>
<name>A0A2S6EVF8_LEGPN</name>
<gene>
    <name evidence="3" type="ORF">C3928_14495</name>
    <name evidence="2" type="ORF">JBK99_04470</name>
</gene>
<dbReference type="OrthoDB" id="5645914at2"/>